<evidence type="ECO:0000256" key="2">
    <source>
        <dbReference type="ARBA" id="ARBA00022448"/>
    </source>
</evidence>
<dbReference type="SUPFAM" id="SSF52833">
    <property type="entry name" value="Thioredoxin-like"/>
    <property type="match status" value="1"/>
</dbReference>
<evidence type="ECO:0000256" key="5">
    <source>
        <dbReference type="ARBA" id="ARBA00023284"/>
    </source>
</evidence>
<comment type="caution">
    <text evidence="10">The sequence shown here is derived from an EMBL/GenBank/DDBJ whole genome shotgun (WGS) entry which is preliminary data.</text>
</comment>
<dbReference type="GO" id="GO:0005829">
    <property type="term" value="C:cytosol"/>
    <property type="evidence" value="ECO:0007669"/>
    <property type="project" value="TreeGrafter"/>
</dbReference>
<feature type="site" description="Contributes to redox potential value" evidence="7">
    <location>
        <position position="34"/>
    </location>
</feature>
<dbReference type="InterPro" id="IPR017937">
    <property type="entry name" value="Thioredoxin_CS"/>
</dbReference>
<gene>
    <name evidence="10" type="ORF">GBK04_14385</name>
</gene>
<accession>A0A7C9FPE7</accession>
<feature type="domain" description="Thioredoxin" evidence="9">
    <location>
        <begin position="1"/>
        <end position="115"/>
    </location>
</feature>
<dbReference type="PRINTS" id="PR00421">
    <property type="entry name" value="THIOREDOXIN"/>
</dbReference>
<dbReference type="Gene3D" id="3.40.30.10">
    <property type="entry name" value="Glutaredoxin"/>
    <property type="match status" value="1"/>
</dbReference>
<keyword evidence="5 8" id="KW-0676">Redox-active center</keyword>
<dbReference type="GO" id="GO:0015035">
    <property type="term" value="F:protein-disulfide reductase activity"/>
    <property type="evidence" value="ECO:0007669"/>
    <property type="project" value="InterPro"/>
</dbReference>
<dbReference type="PROSITE" id="PS00194">
    <property type="entry name" value="THIOREDOXIN_1"/>
    <property type="match status" value="1"/>
</dbReference>
<dbReference type="PROSITE" id="PS51352">
    <property type="entry name" value="THIOREDOXIN_2"/>
    <property type="match status" value="1"/>
</dbReference>
<sequence>MPSEKNEGTSEVPAGMSQDEFQKLIASTQPVLIDFFAPWCAPCKQMAPTLEKLTKEYAGKATIKTINYDDNKALARSLQVDEIPVFLLYKNGMLLWRGMGLMPEKEFREVIDGAL</sequence>
<dbReference type="AlphaFoldDB" id="A0A7C9FPE7"/>
<feature type="disulfide bond" description="Redox-active" evidence="8">
    <location>
        <begin position="40"/>
        <end position="43"/>
    </location>
</feature>
<dbReference type="PANTHER" id="PTHR45663">
    <property type="entry name" value="GEO12009P1"/>
    <property type="match status" value="1"/>
</dbReference>
<comment type="similarity">
    <text evidence="1 6">Belongs to the thioredoxin family.</text>
</comment>
<proteinExistence type="inferred from homology"/>
<evidence type="ECO:0000256" key="7">
    <source>
        <dbReference type="PIRSR" id="PIRSR000077-1"/>
    </source>
</evidence>
<feature type="active site" description="Nucleophile" evidence="7">
    <location>
        <position position="40"/>
    </location>
</feature>
<organism evidence="10 11">
    <name type="scientific">Salmonirosea aquatica</name>
    <dbReference type="NCBI Taxonomy" id="2654236"/>
    <lineage>
        <taxon>Bacteria</taxon>
        <taxon>Pseudomonadati</taxon>
        <taxon>Bacteroidota</taxon>
        <taxon>Cytophagia</taxon>
        <taxon>Cytophagales</taxon>
        <taxon>Spirosomataceae</taxon>
        <taxon>Salmonirosea</taxon>
    </lineage>
</organism>
<feature type="site" description="Contributes to redox potential value" evidence="7">
    <location>
        <position position="42"/>
    </location>
</feature>
<keyword evidence="3" id="KW-0249">Electron transport</keyword>
<evidence type="ECO:0000256" key="4">
    <source>
        <dbReference type="ARBA" id="ARBA00023157"/>
    </source>
</evidence>
<evidence type="ECO:0000256" key="6">
    <source>
        <dbReference type="PIRNR" id="PIRNR000077"/>
    </source>
</evidence>
<dbReference type="InterPro" id="IPR036249">
    <property type="entry name" value="Thioredoxin-like_sf"/>
</dbReference>
<dbReference type="PIRSF" id="PIRSF000077">
    <property type="entry name" value="Thioredoxin"/>
    <property type="match status" value="1"/>
</dbReference>
<evidence type="ECO:0000259" key="9">
    <source>
        <dbReference type="PROSITE" id="PS51352"/>
    </source>
</evidence>
<dbReference type="RefSeq" id="WP_152760797.1">
    <property type="nucleotide sequence ID" value="NZ_WHLY01000002.1"/>
</dbReference>
<keyword evidence="11" id="KW-1185">Reference proteome</keyword>
<dbReference type="EMBL" id="WHLY01000002">
    <property type="protein sequence ID" value="MPR34511.1"/>
    <property type="molecule type" value="Genomic_DNA"/>
</dbReference>
<dbReference type="GO" id="GO:0045454">
    <property type="term" value="P:cell redox homeostasis"/>
    <property type="evidence" value="ECO:0007669"/>
    <property type="project" value="TreeGrafter"/>
</dbReference>
<evidence type="ECO:0000256" key="8">
    <source>
        <dbReference type="PIRSR" id="PIRSR000077-4"/>
    </source>
</evidence>
<evidence type="ECO:0000313" key="10">
    <source>
        <dbReference type="EMBL" id="MPR34511.1"/>
    </source>
</evidence>
<dbReference type="Pfam" id="PF00085">
    <property type="entry name" value="Thioredoxin"/>
    <property type="match status" value="1"/>
</dbReference>
<evidence type="ECO:0000256" key="3">
    <source>
        <dbReference type="ARBA" id="ARBA00022982"/>
    </source>
</evidence>
<dbReference type="CDD" id="cd02947">
    <property type="entry name" value="TRX_family"/>
    <property type="match status" value="1"/>
</dbReference>
<dbReference type="InterPro" id="IPR005746">
    <property type="entry name" value="Thioredoxin"/>
</dbReference>
<dbReference type="Proteomes" id="UP000479293">
    <property type="component" value="Unassembled WGS sequence"/>
</dbReference>
<keyword evidence="4 8" id="KW-1015">Disulfide bond</keyword>
<dbReference type="PANTHER" id="PTHR45663:SF11">
    <property type="entry name" value="GEO12009P1"/>
    <property type="match status" value="1"/>
</dbReference>
<dbReference type="InterPro" id="IPR013766">
    <property type="entry name" value="Thioredoxin_domain"/>
</dbReference>
<feature type="site" description="Contributes to redox potential value" evidence="7">
    <location>
        <position position="41"/>
    </location>
</feature>
<feature type="active site" description="Nucleophile" evidence="7">
    <location>
        <position position="43"/>
    </location>
</feature>
<keyword evidence="2" id="KW-0813">Transport</keyword>
<evidence type="ECO:0000256" key="1">
    <source>
        <dbReference type="ARBA" id="ARBA00008987"/>
    </source>
</evidence>
<protein>
    <recommendedName>
        <fullName evidence="6">Thioredoxin</fullName>
    </recommendedName>
</protein>
<name>A0A7C9FPE7_9BACT</name>
<evidence type="ECO:0000313" key="11">
    <source>
        <dbReference type="Proteomes" id="UP000479293"/>
    </source>
</evidence>
<reference evidence="10 11" key="1">
    <citation type="submission" date="2019-10" db="EMBL/GenBank/DDBJ databases">
        <title>Draft Genome Sequence of Cytophagaceae sp. SJW1-29.</title>
        <authorList>
            <person name="Choi A."/>
        </authorList>
    </citation>
    <scope>NUCLEOTIDE SEQUENCE [LARGE SCALE GENOMIC DNA]</scope>
    <source>
        <strain evidence="10 11">SJW1-29</strain>
    </source>
</reference>